<dbReference type="OrthoDB" id="7629110at2"/>
<protein>
    <submittedName>
        <fullName evidence="2">DUF4339 domain-containing protein</fullName>
    </submittedName>
</protein>
<dbReference type="EMBL" id="QUQO01000001">
    <property type="protein sequence ID" value="RFB04512.1"/>
    <property type="molecule type" value="Genomic_DNA"/>
</dbReference>
<dbReference type="Proteomes" id="UP000264589">
    <property type="component" value="Unassembled WGS sequence"/>
</dbReference>
<evidence type="ECO:0000313" key="3">
    <source>
        <dbReference type="Proteomes" id="UP000264589"/>
    </source>
</evidence>
<feature type="domain" description="GYF" evidence="1">
    <location>
        <begin position="8"/>
        <end position="54"/>
    </location>
</feature>
<dbReference type="Pfam" id="PF14237">
    <property type="entry name" value="GYF_2"/>
    <property type="match status" value="1"/>
</dbReference>
<reference evidence="2 3" key="1">
    <citation type="submission" date="2018-08" db="EMBL/GenBank/DDBJ databases">
        <title>Parvularcula sp. SM1705, isolated from surface water of the South Sea China.</title>
        <authorList>
            <person name="Sun L."/>
        </authorList>
    </citation>
    <scope>NUCLEOTIDE SEQUENCE [LARGE SCALE GENOMIC DNA]</scope>
    <source>
        <strain evidence="2 3">SM1705</strain>
    </source>
</reference>
<dbReference type="InterPro" id="IPR025640">
    <property type="entry name" value="GYF_2"/>
</dbReference>
<name>A0A371RGG0_9PROT</name>
<gene>
    <name evidence="2" type="ORF">DX908_03975</name>
</gene>
<evidence type="ECO:0000259" key="1">
    <source>
        <dbReference type="Pfam" id="PF14237"/>
    </source>
</evidence>
<keyword evidence="3" id="KW-1185">Reference proteome</keyword>
<proteinExistence type="predicted"/>
<accession>A0A371RGG0</accession>
<dbReference type="AlphaFoldDB" id="A0A371RGG0"/>
<sequence>MALAPSNWCIKVAEKIYGPYSDQQMEAFAQEGRLSPRSSVSPAGAQTWREAHQYEVLARLFDGQPKQARAFGKAGNDDQQGTPEGSPAMMLLVFDTVASTAGRIENQIRALGDAFRLTSNVWCVTTGQSAVGVKNAIVPHLSSREYVFVVDTHRGKTTWHNMTPSLHSHLTRAYVKSSAA</sequence>
<comment type="caution">
    <text evidence="2">The sequence shown here is derived from an EMBL/GenBank/DDBJ whole genome shotgun (WGS) entry which is preliminary data.</text>
</comment>
<organism evidence="2 3">
    <name type="scientific">Parvularcula marina</name>
    <dbReference type="NCBI Taxonomy" id="2292771"/>
    <lineage>
        <taxon>Bacteria</taxon>
        <taxon>Pseudomonadati</taxon>
        <taxon>Pseudomonadota</taxon>
        <taxon>Alphaproteobacteria</taxon>
        <taxon>Parvularculales</taxon>
        <taxon>Parvularculaceae</taxon>
        <taxon>Parvularcula</taxon>
    </lineage>
</organism>
<dbReference type="InParanoid" id="A0A371RGG0"/>
<evidence type="ECO:0000313" key="2">
    <source>
        <dbReference type="EMBL" id="RFB04512.1"/>
    </source>
</evidence>
<dbReference type="RefSeq" id="WP_116391144.1">
    <property type="nucleotide sequence ID" value="NZ_QUQO01000001.1"/>
</dbReference>